<keyword evidence="1" id="KW-1133">Transmembrane helix</keyword>
<keyword evidence="1" id="KW-0472">Membrane</keyword>
<proteinExistence type="predicted"/>
<gene>
    <name evidence="2" type="ORF">NP493_324g03022</name>
</gene>
<feature type="transmembrane region" description="Helical" evidence="1">
    <location>
        <begin position="106"/>
        <end position="126"/>
    </location>
</feature>
<feature type="transmembrane region" description="Helical" evidence="1">
    <location>
        <begin position="67"/>
        <end position="86"/>
    </location>
</feature>
<accession>A0AAD9NVV6</accession>
<evidence type="ECO:0000313" key="3">
    <source>
        <dbReference type="Proteomes" id="UP001209878"/>
    </source>
</evidence>
<protein>
    <submittedName>
        <fullName evidence="2">Uncharacterized protein</fullName>
    </submittedName>
</protein>
<keyword evidence="1" id="KW-0812">Transmembrane</keyword>
<evidence type="ECO:0000313" key="2">
    <source>
        <dbReference type="EMBL" id="KAK2183083.1"/>
    </source>
</evidence>
<keyword evidence="3" id="KW-1185">Reference proteome</keyword>
<dbReference type="Proteomes" id="UP001209878">
    <property type="component" value="Unassembled WGS sequence"/>
</dbReference>
<sequence>MYISTSACLYRALCHYTWPVTSRYLSGGTFLNSDTVEHFIIDSLSSFILYINHHCHQHSSCHSWEPLILFNLILLSMFSLFKTPGFDLYRVLPLGPIRQQYLHHTLAGFLQCPVVFTFVNIILLYCPCGL</sequence>
<name>A0AAD9NVV6_RIDPI</name>
<organism evidence="2 3">
    <name type="scientific">Ridgeia piscesae</name>
    <name type="common">Tubeworm</name>
    <dbReference type="NCBI Taxonomy" id="27915"/>
    <lineage>
        <taxon>Eukaryota</taxon>
        <taxon>Metazoa</taxon>
        <taxon>Spiralia</taxon>
        <taxon>Lophotrochozoa</taxon>
        <taxon>Annelida</taxon>
        <taxon>Polychaeta</taxon>
        <taxon>Sedentaria</taxon>
        <taxon>Canalipalpata</taxon>
        <taxon>Sabellida</taxon>
        <taxon>Siboglinidae</taxon>
        <taxon>Ridgeia</taxon>
    </lineage>
</organism>
<dbReference type="AlphaFoldDB" id="A0AAD9NVV6"/>
<reference evidence="2" key="1">
    <citation type="journal article" date="2023" name="Mol. Biol. Evol.">
        <title>Third-Generation Sequencing Reveals the Adaptive Role of the Epigenome in Three Deep-Sea Polychaetes.</title>
        <authorList>
            <person name="Perez M."/>
            <person name="Aroh O."/>
            <person name="Sun Y."/>
            <person name="Lan Y."/>
            <person name="Juniper S.K."/>
            <person name="Young C.R."/>
            <person name="Angers B."/>
            <person name="Qian P.Y."/>
        </authorList>
    </citation>
    <scope>NUCLEOTIDE SEQUENCE</scope>
    <source>
        <strain evidence="2">R07B-5</strain>
    </source>
</reference>
<comment type="caution">
    <text evidence="2">The sequence shown here is derived from an EMBL/GenBank/DDBJ whole genome shotgun (WGS) entry which is preliminary data.</text>
</comment>
<dbReference type="EMBL" id="JAODUO010000324">
    <property type="protein sequence ID" value="KAK2183083.1"/>
    <property type="molecule type" value="Genomic_DNA"/>
</dbReference>
<evidence type="ECO:0000256" key="1">
    <source>
        <dbReference type="SAM" id="Phobius"/>
    </source>
</evidence>